<dbReference type="Proteomes" id="UP000007241">
    <property type="component" value="Unassembled WGS sequence"/>
</dbReference>
<dbReference type="RefSeq" id="XP_006678242.1">
    <property type="nucleotide sequence ID" value="XM_006678179.1"/>
</dbReference>
<dbReference type="EMBL" id="GL882882">
    <property type="protein sequence ID" value="EGF81553.1"/>
    <property type="molecule type" value="Genomic_DNA"/>
</dbReference>
<name>F4NZD8_BATDJ</name>
<keyword evidence="3" id="KW-1185">Reference proteome</keyword>
<evidence type="ECO:0000313" key="3">
    <source>
        <dbReference type="Proteomes" id="UP000007241"/>
    </source>
</evidence>
<gene>
    <name evidence="2" type="ORF">BATDEDRAFT_29841</name>
    <name evidence="1" type="ORF">BATDEDRAFT_87690</name>
</gene>
<sequence length="73" mass="7776">MKSARPISTTASKRLSTSLGNSYKAFPGSASSFGSPRSQSGSHSDVFKVNGNQIAVDHLFSIAYLQLISIKKN</sequence>
<organism evidence="1 3">
    <name type="scientific">Batrachochytrium dendrobatidis (strain JAM81 / FGSC 10211)</name>
    <name type="common">Frog chytrid fungus</name>
    <dbReference type="NCBI Taxonomy" id="684364"/>
    <lineage>
        <taxon>Eukaryota</taxon>
        <taxon>Fungi</taxon>
        <taxon>Fungi incertae sedis</taxon>
        <taxon>Chytridiomycota</taxon>
        <taxon>Chytridiomycota incertae sedis</taxon>
        <taxon>Chytridiomycetes</taxon>
        <taxon>Rhizophydiales</taxon>
        <taxon>Rhizophydiales incertae sedis</taxon>
        <taxon>Batrachochytrium</taxon>
    </lineage>
</organism>
<dbReference type="AlphaFoldDB" id="F4NZD8"/>
<dbReference type="GeneID" id="18242875"/>
<accession>F4NZD8</accession>
<dbReference type="RefSeq" id="XP_006677963.1">
    <property type="nucleotide sequence ID" value="XM_006677900.1"/>
</dbReference>
<dbReference type="EMBL" id="GL882882">
    <property type="protein sequence ID" value="EGF81557.1"/>
    <property type="molecule type" value="Genomic_DNA"/>
</dbReference>
<evidence type="ECO:0000313" key="2">
    <source>
        <dbReference type="EMBL" id="EGF81557.1"/>
    </source>
</evidence>
<reference evidence="1 3" key="1">
    <citation type="submission" date="2009-12" db="EMBL/GenBank/DDBJ databases">
        <title>The draft genome of Batrachochytrium dendrobatidis.</title>
        <authorList>
            <consortium name="US DOE Joint Genome Institute (JGI-PGF)"/>
            <person name="Kuo A."/>
            <person name="Salamov A."/>
            <person name="Schmutz J."/>
            <person name="Lucas S."/>
            <person name="Pitluck S."/>
            <person name="Rosenblum E."/>
            <person name="Stajich J."/>
            <person name="Eisen M."/>
            <person name="Grigoriev I.V."/>
        </authorList>
    </citation>
    <scope>NUCLEOTIDE SEQUENCE [LARGE SCALE GENOMIC DNA]</scope>
    <source>
        <strain evidence="1">JAM81</strain>
        <strain evidence="3">JAM81 / FGSC 10211</strain>
    </source>
</reference>
<proteinExistence type="predicted"/>
<dbReference type="HOGENOM" id="CLU_2704431_0_0_1"/>
<dbReference type="GeneID" id="18239914"/>
<evidence type="ECO:0000313" key="1">
    <source>
        <dbReference type="EMBL" id="EGF81553.1"/>
    </source>
</evidence>
<protein>
    <submittedName>
        <fullName evidence="2">Expressed protein</fullName>
    </submittedName>
</protein>